<dbReference type="GO" id="GO:0006887">
    <property type="term" value="P:exocytosis"/>
    <property type="evidence" value="ECO:0007669"/>
    <property type="project" value="InterPro"/>
</dbReference>
<dbReference type="RefSeq" id="XP_008048543.1">
    <property type="nucleotide sequence ID" value="XM_008050352.1"/>
</dbReference>
<dbReference type="GO" id="GO:0000145">
    <property type="term" value="C:exocyst"/>
    <property type="evidence" value="ECO:0007669"/>
    <property type="project" value="InterPro"/>
</dbReference>
<protein>
    <recommendedName>
        <fullName evidence="3">Exocyst complex component 3-like protein 4</fullName>
    </recommendedName>
</protein>
<comment type="similarity">
    <text evidence="1">Belongs to the SEC6 family.</text>
</comment>
<dbReference type="OrthoDB" id="190098at2759"/>
<proteinExistence type="inferred from homology"/>
<dbReference type="GeneID" id="103251745"/>
<dbReference type="FunFam" id="1.10.357.70:FF:000006">
    <property type="entry name" value="Exocyst complex component 3 like 4"/>
    <property type="match status" value="1"/>
</dbReference>
<dbReference type="GO" id="GO:0051601">
    <property type="term" value="P:exocyst localization"/>
    <property type="evidence" value="ECO:0007669"/>
    <property type="project" value="TreeGrafter"/>
</dbReference>
<dbReference type="AlphaFoldDB" id="A0A1U7SWK7"/>
<dbReference type="GO" id="GO:0000149">
    <property type="term" value="F:SNARE binding"/>
    <property type="evidence" value="ECO:0007669"/>
    <property type="project" value="TreeGrafter"/>
</dbReference>
<organism evidence="4 5">
    <name type="scientific">Carlito syrichta</name>
    <name type="common">Philippine tarsier</name>
    <name type="synonym">Tarsius syrichta</name>
    <dbReference type="NCBI Taxonomy" id="1868482"/>
    <lineage>
        <taxon>Eukaryota</taxon>
        <taxon>Metazoa</taxon>
        <taxon>Chordata</taxon>
        <taxon>Craniata</taxon>
        <taxon>Vertebrata</taxon>
        <taxon>Euteleostomi</taxon>
        <taxon>Mammalia</taxon>
        <taxon>Eutheria</taxon>
        <taxon>Euarchontoglires</taxon>
        <taxon>Primates</taxon>
        <taxon>Haplorrhini</taxon>
        <taxon>Tarsiiformes</taxon>
        <taxon>Tarsiidae</taxon>
        <taxon>Carlito</taxon>
    </lineage>
</organism>
<dbReference type="Pfam" id="PF06046">
    <property type="entry name" value="Sec6"/>
    <property type="match status" value="1"/>
</dbReference>
<dbReference type="CTD" id="91828"/>
<dbReference type="Proteomes" id="UP000189704">
    <property type="component" value="Unplaced"/>
</dbReference>
<dbReference type="InterPro" id="IPR042532">
    <property type="entry name" value="EXOC3/Sec6_C"/>
</dbReference>
<accession>A0A1U7SWK7</accession>
<evidence type="ECO:0000256" key="3">
    <source>
        <dbReference type="ARBA" id="ARBA00070215"/>
    </source>
</evidence>
<keyword evidence="4" id="KW-1185">Reference proteome</keyword>
<dbReference type="KEGG" id="csyr:103251745"/>
<dbReference type="Gene3D" id="1.10.357.70">
    <property type="entry name" value="Exocyst complex component Sec6, C-terminal domain"/>
    <property type="match status" value="1"/>
</dbReference>
<evidence type="ECO:0000256" key="1">
    <source>
        <dbReference type="ARBA" id="ARBA00009447"/>
    </source>
</evidence>
<dbReference type="PANTHER" id="PTHR21292:SF14">
    <property type="entry name" value="EXOCYST COMPLEX COMPONENT 3-LIKE PROTEIN 4"/>
    <property type="match status" value="1"/>
</dbReference>
<feature type="non-terminal residue" evidence="5">
    <location>
        <position position="1"/>
    </location>
</feature>
<keyword evidence="2" id="KW-0597">Phosphoprotein</keyword>
<reference evidence="5" key="1">
    <citation type="submission" date="2025-08" db="UniProtKB">
        <authorList>
            <consortium name="RefSeq"/>
        </authorList>
    </citation>
    <scope>IDENTIFICATION</scope>
</reference>
<dbReference type="InterPro" id="IPR010326">
    <property type="entry name" value="EXOC3/Sec6"/>
</dbReference>
<dbReference type="PANTHER" id="PTHR21292">
    <property type="entry name" value="EXOCYST COMPLEX COMPONENT SEC6-RELATED"/>
    <property type="match status" value="1"/>
</dbReference>
<evidence type="ECO:0000256" key="2">
    <source>
        <dbReference type="ARBA" id="ARBA00022553"/>
    </source>
</evidence>
<sequence length="294" mass="33132">LVAEHVKAAGAISAELEATTLRICARALGVFVPRFEKAFLESEAVSEPHLGAYLNACEELRTSLLARFPSTLEELEKPLVAAICSFQKRLLQGLQHDIQPLFRVVCTKDWLTQDMLQPLMDKVVAFADHLGHVAQPHAQETLQEVHRFVVREYLAQTLRPRERFRGEERVNSSQKMSLDAQAMSNTFQGLGSKAKWLDPAIQCVADILGETYKDDIRRHLEALIQSYPDIRRDHVLAILALRRLGRRRNRSLLQHAQDLLRAAAQAGAPGNTRERVLFEEIEVSTSVDVLITCI</sequence>
<gene>
    <name evidence="5" type="primary">EXOC3L4</name>
</gene>
<evidence type="ECO:0000313" key="5">
    <source>
        <dbReference type="RefSeq" id="XP_008048543.1"/>
    </source>
</evidence>
<name>A0A1U7SWK7_CARSF</name>
<evidence type="ECO:0000313" key="4">
    <source>
        <dbReference type="Proteomes" id="UP000189704"/>
    </source>
</evidence>